<dbReference type="Gene3D" id="1.25.40.10">
    <property type="entry name" value="Tetratricopeptide repeat domain"/>
    <property type="match status" value="2"/>
</dbReference>
<dbReference type="AlphaFoldDB" id="A0A3E0VD32"/>
<evidence type="ECO:0000313" key="3">
    <source>
        <dbReference type="Proteomes" id="UP000256486"/>
    </source>
</evidence>
<reference evidence="2 3" key="1">
    <citation type="submission" date="2017-04" db="EMBL/GenBank/DDBJ databases">
        <title>Comparative genome analysis of Subtercola boreus.</title>
        <authorList>
            <person name="Cho Y.-J."/>
            <person name="Cho A."/>
            <person name="Kim O.-S."/>
            <person name="Lee J.-I."/>
        </authorList>
    </citation>
    <scope>NUCLEOTIDE SEQUENCE [LARGE SCALE GENOMIC DNA]</scope>
    <source>
        <strain evidence="2 3">K300</strain>
    </source>
</reference>
<gene>
    <name evidence="2" type="ORF">B7R54_00260</name>
</gene>
<dbReference type="SUPFAM" id="SSF48452">
    <property type="entry name" value="TPR-like"/>
    <property type="match status" value="2"/>
</dbReference>
<dbReference type="OrthoDB" id="9784936at2"/>
<protein>
    <recommendedName>
        <fullName evidence="1">DUF4062 domain-containing protein</fullName>
    </recommendedName>
</protein>
<sequence>MGRKLIGRRIFVASPGDVADERKLVSQIVDEFNSTEGFNQGTAYFVRGWEHLSGTVQRPQEAINELVLRDCDYLIVILGSRWGTPPQVGGGYDSGTEEEFFEALRLLADIKAPMRDMLVMFKDQGIKPDSTAQSKKVDEFRDRLERSRQILFNVFDNEFAFAGFVRGALQNWAPQDIAPFAREVTLPEPSSLPEISGDRQPRELLDIAQSKLNSGLVVQAERLFDAAIADGDPDSLAAYAKFMRRAGRYERSEELNNLILTSPSIADGLDNESASRRAMALAGIGIVKRKLGELGASKAALEEAVGEAQKSGSASTEAYVIDNLSHTLRQLGDVAGAQRSLDRSEVLRDDNALEVDTMTLVNEAREKLRSRDRKESLRLIEAVLSRFEPDQDPAMFASAKAVEARALFELGNYEACIVSAGESLTSNEKVKNDDGAAICESLISRAYLSLGDKRQARTYADRSQQRGIKSGNRTGEASGYWNLAQIAAAEDDLTEAAELTESALRVARDGANKPLETAIAHWFEAYIDQKNRT</sequence>
<keyword evidence="3" id="KW-1185">Reference proteome</keyword>
<proteinExistence type="predicted"/>
<dbReference type="Proteomes" id="UP000256486">
    <property type="component" value="Unassembled WGS sequence"/>
</dbReference>
<dbReference type="EMBL" id="NBWZ01000001">
    <property type="protein sequence ID" value="RFA07816.1"/>
    <property type="molecule type" value="Genomic_DNA"/>
</dbReference>
<dbReference type="RefSeq" id="WP_116413238.1">
    <property type="nucleotide sequence ID" value="NZ_NBWZ01000001.1"/>
</dbReference>
<organism evidence="2 3">
    <name type="scientific">Subtercola boreus</name>
    <dbReference type="NCBI Taxonomy" id="120213"/>
    <lineage>
        <taxon>Bacteria</taxon>
        <taxon>Bacillati</taxon>
        <taxon>Actinomycetota</taxon>
        <taxon>Actinomycetes</taxon>
        <taxon>Micrococcales</taxon>
        <taxon>Microbacteriaceae</taxon>
        <taxon>Subtercola</taxon>
    </lineage>
</organism>
<dbReference type="Pfam" id="PF13271">
    <property type="entry name" value="DUF4062"/>
    <property type="match status" value="1"/>
</dbReference>
<accession>A0A3E0VD32</accession>
<evidence type="ECO:0000313" key="2">
    <source>
        <dbReference type="EMBL" id="RFA07816.1"/>
    </source>
</evidence>
<dbReference type="InterPro" id="IPR025139">
    <property type="entry name" value="DUF4062"/>
</dbReference>
<dbReference type="Pfam" id="PF13432">
    <property type="entry name" value="TPR_16"/>
    <property type="match status" value="1"/>
</dbReference>
<name>A0A3E0VD32_9MICO</name>
<dbReference type="InterPro" id="IPR011990">
    <property type="entry name" value="TPR-like_helical_dom_sf"/>
</dbReference>
<comment type="caution">
    <text evidence="2">The sequence shown here is derived from an EMBL/GenBank/DDBJ whole genome shotgun (WGS) entry which is preliminary data.</text>
</comment>
<evidence type="ECO:0000259" key="1">
    <source>
        <dbReference type="Pfam" id="PF13271"/>
    </source>
</evidence>
<feature type="domain" description="DUF4062" evidence="1">
    <location>
        <begin position="9"/>
        <end position="103"/>
    </location>
</feature>